<proteinExistence type="predicted"/>
<protein>
    <submittedName>
        <fullName evidence="1">Uncharacterized protein</fullName>
    </submittedName>
</protein>
<comment type="caution">
    <text evidence="1">The sequence shown here is derived from an EMBL/GenBank/DDBJ whole genome shotgun (WGS) entry which is preliminary data.</text>
</comment>
<name>A0AAN8U3W9_SOLBU</name>
<dbReference type="Proteomes" id="UP001371456">
    <property type="component" value="Unassembled WGS sequence"/>
</dbReference>
<organism evidence="1 2">
    <name type="scientific">Solanum bulbocastanum</name>
    <name type="common">Wild potato</name>
    <dbReference type="NCBI Taxonomy" id="147425"/>
    <lineage>
        <taxon>Eukaryota</taxon>
        <taxon>Viridiplantae</taxon>
        <taxon>Streptophyta</taxon>
        <taxon>Embryophyta</taxon>
        <taxon>Tracheophyta</taxon>
        <taxon>Spermatophyta</taxon>
        <taxon>Magnoliopsida</taxon>
        <taxon>eudicotyledons</taxon>
        <taxon>Gunneridae</taxon>
        <taxon>Pentapetalae</taxon>
        <taxon>asterids</taxon>
        <taxon>lamiids</taxon>
        <taxon>Solanales</taxon>
        <taxon>Solanaceae</taxon>
        <taxon>Solanoideae</taxon>
        <taxon>Solaneae</taxon>
        <taxon>Solanum</taxon>
    </lineage>
</organism>
<evidence type="ECO:0000313" key="1">
    <source>
        <dbReference type="EMBL" id="KAK6804427.1"/>
    </source>
</evidence>
<dbReference type="EMBL" id="JBANQN010000001">
    <property type="protein sequence ID" value="KAK6804427.1"/>
    <property type="molecule type" value="Genomic_DNA"/>
</dbReference>
<dbReference type="InterPro" id="IPR039312">
    <property type="entry name" value="ZPR"/>
</dbReference>
<evidence type="ECO:0000313" key="2">
    <source>
        <dbReference type="Proteomes" id="UP001371456"/>
    </source>
</evidence>
<dbReference type="PANTHER" id="PTHR33601:SF22">
    <property type="entry name" value="PROTEIN LITTLE ZIPPER 1"/>
    <property type="match status" value="1"/>
</dbReference>
<gene>
    <name evidence="1" type="ORF">RDI58_002211</name>
</gene>
<reference evidence="1 2" key="1">
    <citation type="submission" date="2024-02" db="EMBL/GenBank/DDBJ databases">
        <title>de novo genome assembly of Solanum bulbocastanum strain 11H21.</title>
        <authorList>
            <person name="Hosaka A.J."/>
        </authorList>
    </citation>
    <scope>NUCLEOTIDE SEQUENCE [LARGE SCALE GENOMIC DNA]</scope>
    <source>
        <tissue evidence="1">Young leaves</tissue>
    </source>
</reference>
<dbReference type="PANTHER" id="PTHR33601">
    <property type="entry name" value="PROTEIN LITTLE ZIPPER 4"/>
    <property type="match status" value="1"/>
</dbReference>
<accession>A0AAN8U3W9</accession>
<keyword evidence="2" id="KW-1185">Reference proteome</keyword>
<sequence>MCHAVSDHLESCQPSCYTDLVHRPQTSKTAEIHVLKLRRRNGEKLSNAIKERAKLRKLKKIMKMKNLKLYRENKIIIEENEKLRKRALLLHQQNKDMFTQIIQQISQPSNYHNY</sequence>
<dbReference type="AlphaFoldDB" id="A0AAN8U3W9"/>